<feature type="chain" id="PRO_5003150251" evidence="2">
    <location>
        <begin position="28"/>
        <end position="360"/>
    </location>
</feature>
<evidence type="ECO:0000313" key="3">
    <source>
        <dbReference type="EMBL" id="ADK85982.1"/>
    </source>
</evidence>
<evidence type="ECO:0000313" key="4">
    <source>
        <dbReference type="Proteomes" id="UP000009047"/>
    </source>
</evidence>
<dbReference type="STRING" id="644282.Deba_2628"/>
<dbReference type="eggNOG" id="COG2358">
    <property type="taxonomic scope" value="Bacteria"/>
</dbReference>
<dbReference type="KEGG" id="dbr:Deba_2628"/>
<dbReference type="AlphaFoldDB" id="E1QK89"/>
<dbReference type="RefSeq" id="WP_013259421.1">
    <property type="nucleotide sequence ID" value="NC_014365.1"/>
</dbReference>
<evidence type="ECO:0000256" key="1">
    <source>
        <dbReference type="SAM" id="MobiDB-lite"/>
    </source>
</evidence>
<keyword evidence="2" id="KW-0732">Signal</keyword>
<organism evidence="3 4">
    <name type="scientific">Desulfarculus baarsii (strain ATCC 33931 / DSM 2075 / LMG 7858 / VKM B-1802 / 2st14)</name>
    <dbReference type="NCBI Taxonomy" id="644282"/>
    <lineage>
        <taxon>Bacteria</taxon>
        <taxon>Pseudomonadati</taxon>
        <taxon>Thermodesulfobacteriota</taxon>
        <taxon>Desulfarculia</taxon>
        <taxon>Desulfarculales</taxon>
        <taxon>Desulfarculaceae</taxon>
        <taxon>Desulfarculus</taxon>
    </lineage>
</organism>
<feature type="region of interest" description="Disordered" evidence="1">
    <location>
        <begin position="334"/>
        <end position="360"/>
    </location>
</feature>
<dbReference type="NCBIfam" id="TIGR02122">
    <property type="entry name" value="TRAP_TAXI"/>
    <property type="match status" value="1"/>
</dbReference>
<dbReference type="HOGENOM" id="CLU_033215_4_1_7"/>
<keyword evidence="4" id="KW-1185">Reference proteome</keyword>
<evidence type="ECO:0000256" key="2">
    <source>
        <dbReference type="SAM" id="SignalP"/>
    </source>
</evidence>
<gene>
    <name evidence="3" type="ordered locus">Deba_2628</name>
</gene>
<sequence>MPRQTALKACLSLMAVALLCLAGAARAQDDPRVLIFATGPTVTKDFAIGRNMATLWSLNMAQENNLQCKAVTTMGSEDNLSMLKLRKADLAVLERLVATTARDGVALYAGAPFGQLRAICKLWPNVENFVGLRGAATGGNILDIKGRIVSAGSPGNGEYSTMAILGALGVHRDDLQLRFLDPFESYKALVAGQIEAASIADGPASYCVQQVLANKDLNPVYLQFSAEQVAAVNANSPYKGWRMEIAPNTYPGQTEALFTLAQDNYLVCRADLDAEVVYLLAKVFFEKYSQWGSGLGVPPEVLTDAKLAVADLALPLHEGAYKFFKEQGVSVPAQAMPPELAPDQPAAAPQAKAQDDPSGE</sequence>
<dbReference type="Gene3D" id="3.40.190.10">
    <property type="entry name" value="Periplasmic binding protein-like II"/>
    <property type="match status" value="2"/>
</dbReference>
<dbReference type="EMBL" id="CP002085">
    <property type="protein sequence ID" value="ADK85982.1"/>
    <property type="molecule type" value="Genomic_DNA"/>
</dbReference>
<dbReference type="Proteomes" id="UP000009047">
    <property type="component" value="Chromosome"/>
</dbReference>
<dbReference type="SUPFAM" id="SSF53850">
    <property type="entry name" value="Periplasmic binding protein-like II"/>
    <property type="match status" value="1"/>
</dbReference>
<dbReference type="PANTHER" id="PTHR42941:SF1">
    <property type="entry name" value="SLL1037 PROTEIN"/>
    <property type="match status" value="1"/>
</dbReference>
<name>E1QK89_DESB2</name>
<keyword evidence="3" id="KW-0675">Receptor</keyword>
<dbReference type="InterPro" id="IPR011852">
    <property type="entry name" value="TRAP_TAXI"/>
</dbReference>
<feature type="signal peptide" evidence="2">
    <location>
        <begin position="1"/>
        <end position="27"/>
    </location>
</feature>
<accession>E1QK89</accession>
<protein>
    <submittedName>
        <fullName evidence="3">TRAP transporter solute receptor, TAXI family</fullName>
    </submittedName>
</protein>
<feature type="compositionally biased region" description="Low complexity" evidence="1">
    <location>
        <begin position="337"/>
        <end position="352"/>
    </location>
</feature>
<dbReference type="PANTHER" id="PTHR42941">
    <property type="entry name" value="SLL1037 PROTEIN"/>
    <property type="match status" value="1"/>
</dbReference>
<dbReference type="Pfam" id="PF16868">
    <property type="entry name" value="NMT1_3"/>
    <property type="match status" value="1"/>
</dbReference>
<proteinExistence type="predicted"/>
<reference evidence="3 4" key="1">
    <citation type="journal article" date="2010" name="Stand. Genomic Sci.">
        <title>Complete genome sequence of Desulfarculus baarsii type strain (2st14).</title>
        <authorList>
            <person name="Sun H."/>
            <person name="Spring S."/>
            <person name="Lapidus A."/>
            <person name="Davenport K."/>
            <person name="Del Rio T.G."/>
            <person name="Tice H."/>
            <person name="Nolan M."/>
            <person name="Copeland A."/>
            <person name="Cheng J.F."/>
            <person name="Lucas S."/>
            <person name="Tapia R."/>
            <person name="Goodwin L."/>
            <person name="Pitluck S."/>
            <person name="Ivanova N."/>
            <person name="Pagani I."/>
            <person name="Mavromatis K."/>
            <person name="Ovchinnikova G."/>
            <person name="Pati A."/>
            <person name="Chen A."/>
            <person name="Palaniappan K."/>
            <person name="Hauser L."/>
            <person name="Chang Y.J."/>
            <person name="Jeffries C.D."/>
            <person name="Detter J.C."/>
            <person name="Han C."/>
            <person name="Rohde M."/>
            <person name="Brambilla E."/>
            <person name="Goker M."/>
            <person name="Woyke T."/>
            <person name="Bristow J."/>
            <person name="Eisen J.A."/>
            <person name="Markowitz V."/>
            <person name="Hugenholtz P."/>
            <person name="Kyrpides N.C."/>
            <person name="Klenk H.P."/>
            <person name="Land M."/>
        </authorList>
    </citation>
    <scope>NUCLEOTIDE SEQUENCE [LARGE SCALE GENOMIC DNA]</scope>
    <source>
        <strain evidence="4">ATCC 33931 / DSM 2075 / LMG 7858 / VKM B-1802 / 2st14</strain>
    </source>
</reference>